<dbReference type="GO" id="GO:0006402">
    <property type="term" value="P:mRNA catabolic process"/>
    <property type="evidence" value="ECO:0007669"/>
    <property type="project" value="UniProtKB-UniRule"/>
</dbReference>
<dbReference type="SUPFAM" id="SSF54211">
    <property type="entry name" value="Ribosomal protein S5 domain 2-like"/>
    <property type="match status" value="2"/>
</dbReference>
<gene>
    <name evidence="7 9" type="primary">pnp</name>
    <name evidence="9" type="ORF">BGE01nite_47150</name>
</gene>
<proteinExistence type="inferred from homology"/>
<dbReference type="InterPro" id="IPR036456">
    <property type="entry name" value="PNPase_PH_RNA-bd_sf"/>
</dbReference>
<dbReference type="SUPFAM" id="SSF55666">
    <property type="entry name" value="Ribonuclease PH domain 2-like"/>
    <property type="match status" value="2"/>
</dbReference>
<comment type="cofactor">
    <cofactor evidence="7">
        <name>Mg(2+)</name>
        <dbReference type="ChEBI" id="CHEBI:18420"/>
    </cofactor>
</comment>
<dbReference type="GO" id="GO:0000175">
    <property type="term" value="F:3'-5'-RNA exonuclease activity"/>
    <property type="evidence" value="ECO:0007669"/>
    <property type="project" value="TreeGrafter"/>
</dbReference>
<dbReference type="CDD" id="cd11363">
    <property type="entry name" value="RNase_PH_PNPase_1"/>
    <property type="match status" value="1"/>
</dbReference>
<protein>
    <recommendedName>
        <fullName evidence="7">Polyribonucleotide nucleotidyltransferase</fullName>
        <ecNumber evidence="7">2.7.7.8</ecNumber>
    </recommendedName>
    <alternativeName>
        <fullName evidence="7">Polynucleotide phosphorylase</fullName>
        <shortName evidence="7">PNPase</shortName>
    </alternativeName>
</protein>
<dbReference type="InterPro" id="IPR012340">
    <property type="entry name" value="NA-bd_OB-fold"/>
</dbReference>
<keyword evidence="3 7" id="KW-0808">Transferase</keyword>
<dbReference type="InterPro" id="IPR027408">
    <property type="entry name" value="PNPase/RNase_PH_dom_sf"/>
</dbReference>
<feature type="domain" description="S1 motif" evidence="8">
    <location>
        <begin position="627"/>
        <end position="695"/>
    </location>
</feature>
<accession>A0A512MFA2</accession>
<reference evidence="9 10" key="1">
    <citation type="submission" date="2019-07" db="EMBL/GenBank/DDBJ databases">
        <title>Whole genome shotgun sequence of Brevifollis gellanilyticus NBRC 108608.</title>
        <authorList>
            <person name="Hosoyama A."/>
            <person name="Uohara A."/>
            <person name="Ohji S."/>
            <person name="Ichikawa N."/>
        </authorList>
    </citation>
    <scope>NUCLEOTIDE SEQUENCE [LARGE SCALE GENOMIC DNA]</scope>
    <source>
        <strain evidence="9 10">NBRC 108608</strain>
    </source>
</reference>
<keyword evidence="4 7" id="KW-0548">Nucleotidyltransferase</keyword>
<dbReference type="SMART" id="SM00322">
    <property type="entry name" value="KH"/>
    <property type="match status" value="1"/>
</dbReference>
<dbReference type="Pfam" id="PF03726">
    <property type="entry name" value="PNPase"/>
    <property type="match status" value="1"/>
</dbReference>
<dbReference type="EMBL" id="BKAG01000049">
    <property type="protein sequence ID" value="GEP45424.1"/>
    <property type="molecule type" value="Genomic_DNA"/>
</dbReference>
<keyword evidence="5 7" id="KW-0460">Magnesium</keyword>
<dbReference type="NCBIfam" id="NF008805">
    <property type="entry name" value="PRK11824.1"/>
    <property type="match status" value="1"/>
</dbReference>
<dbReference type="SUPFAM" id="SSF50249">
    <property type="entry name" value="Nucleic acid-binding proteins"/>
    <property type="match status" value="1"/>
</dbReference>
<dbReference type="SMART" id="SM00316">
    <property type="entry name" value="S1"/>
    <property type="match status" value="1"/>
</dbReference>
<comment type="catalytic activity">
    <reaction evidence="7">
        <text>RNA(n+1) + phosphate = RNA(n) + a ribonucleoside 5'-diphosphate</text>
        <dbReference type="Rhea" id="RHEA:22096"/>
        <dbReference type="Rhea" id="RHEA-COMP:14527"/>
        <dbReference type="Rhea" id="RHEA-COMP:17342"/>
        <dbReference type="ChEBI" id="CHEBI:43474"/>
        <dbReference type="ChEBI" id="CHEBI:57930"/>
        <dbReference type="ChEBI" id="CHEBI:140395"/>
        <dbReference type="EC" id="2.7.7.8"/>
    </reaction>
</comment>
<dbReference type="Gene3D" id="2.40.50.140">
    <property type="entry name" value="Nucleic acid-binding proteins"/>
    <property type="match status" value="1"/>
</dbReference>
<comment type="subcellular location">
    <subcellularLocation>
        <location evidence="7">Cytoplasm</location>
    </subcellularLocation>
</comment>
<dbReference type="CDD" id="cd11364">
    <property type="entry name" value="RNase_PH_PNPase_2"/>
    <property type="match status" value="1"/>
</dbReference>
<evidence type="ECO:0000256" key="3">
    <source>
        <dbReference type="ARBA" id="ARBA00022679"/>
    </source>
</evidence>
<dbReference type="OrthoDB" id="9804305at2"/>
<dbReference type="AlphaFoldDB" id="A0A512MFA2"/>
<dbReference type="PROSITE" id="PS50126">
    <property type="entry name" value="S1"/>
    <property type="match status" value="1"/>
</dbReference>
<dbReference type="GO" id="GO:0000287">
    <property type="term" value="F:magnesium ion binding"/>
    <property type="evidence" value="ECO:0007669"/>
    <property type="project" value="UniProtKB-UniRule"/>
</dbReference>
<keyword evidence="10" id="KW-1185">Reference proteome</keyword>
<dbReference type="RefSeq" id="WP_146854310.1">
    <property type="nucleotide sequence ID" value="NZ_BKAG01000049.1"/>
</dbReference>
<dbReference type="PROSITE" id="PS50084">
    <property type="entry name" value="KH_TYPE_1"/>
    <property type="match status" value="1"/>
</dbReference>
<dbReference type="Gene3D" id="3.30.230.70">
    <property type="entry name" value="GHMP Kinase, N-terminal domain"/>
    <property type="match status" value="2"/>
</dbReference>
<dbReference type="GO" id="GO:0005829">
    <property type="term" value="C:cytosol"/>
    <property type="evidence" value="ECO:0007669"/>
    <property type="project" value="TreeGrafter"/>
</dbReference>
<evidence type="ECO:0000313" key="9">
    <source>
        <dbReference type="EMBL" id="GEP45424.1"/>
    </source>
</evidence>
<dbReference type="Pfam" id="PF00013">
    <property type="entry name" value="KH_1"/>
    <property type="match status" value="1"/>
</dbReference>
<dbReference type="EC" id="2.7.7.8" evidence="7"/>
<name>A0A512MFA2_9BACT</name>
<dbReference type="InterPro" id="IPR012162">
    <property type="entry name" value="PNPase"/>
</dbReference>
<comment type="caution">
    <text evidence="9">The sequence shown here is derived from an EMBL/GenBank/DDBJ whole genome shotgun (WGS) entry which is preliminary data.</text>
</comment>
<dbReference type="FunFam" id="2.40.50.140:FF:000189">
    <property type="entry name" value="Polyribonucleotide nucleotidyltransferase, putative"/>
    <property type="match status" value="1"/>
</dbReference>
<feature type="binding site" evidence="7">
    <location>
        <position position="492"/>
    </location>
    <ligand>
        <name>Mg(2+)</name>
        <dbReference type="ChEBI" id="CHEBI:18420"/>
    </ligand>
</feature>
<dbReference type="GO" id="GO:0003723">
    <property type="term" value="F:RNA binding"/>
    <property type="evidence" value="ECO:0007669"/>
    <property type="project" value="UniProtKB-UniRule"/>
</dbReference>
<organism evidence="9 10">
    <name type="scientific">Brevifollis gellanilyticus</name>
    <dbReference type="NCBI Taxonomy" id="748831"/>
    <lineage>
        <taxon>Bacteria</taxon>
        <taxon>Pseudomonadati</taxon>
        <taxon>Verrucomicrobiota</taxon>
        <taxon>Verrucomicrobiia</taxon>
        <taxon>Verrucomicrobiales</taxon>
        <taxon>Verrucomicrobiaceae</taxon>
    </lineage>
</organism>
<dbReference type="Proteomes" id="UP000321577">
    <property type="component" value="Unassembled WGS sequence"/>
</dbReference>
<feature type="binding site" evidence="7">
    <location>
        <position position="498"/>
    </location>
    <ligand>
        <name>Mg(2+)</name>
        <dbReference type="ChEBI" id="CHEBI:18420"/>
    </ligand>
</feature>
<evidence type="ECO:0000256" key="5">
    <source>
        <dbReference type="ARBA" id="ARBA00022842"/>
    </source>
</evidence>
<comment type="function">
    <text evidence="7">Involved in mRNA degradation. Catalyzes the phosphorolysis of single-stranded polyribonucleotides processively in the 3'- to 5'-direction.</text>
</comment>
<dbReference type="Pfam" id="PF03725">
    <property type="entry name" value="RNase_PH_C"/>
    <property type="match status" value="1"/>
</dbReference>
<evidence type="ECO:0000256" key="2">
    <source>
        <dbReference type="ARBA" id="ARBA00022490"/>
    </source>
</evidence>
<dbReference type="Pfam" id="PF01138">
    <property type="entry name" value="RNase_PH"/>
    <property type="match status" value="2"/>
</dbReference>
<dbReference type="Gene3D" id="3.30.1370.10">
    <property type="entry name" value="K Homology domain, type 1"/>
    <property type="match status" value="1"/>
</dbReference>
<dbReference type="InterPro" id="IPR004088">
    <property type="entry name" value="KH_dom_type_1"/>
</dbReference>
<dbReference type="InterPro" id="IPR001247">
    <property type="entry name" value="ExoRNase_PH_dom1"/>
</dbReference>
<dbReference type="InterPro" id="IPR004087">
    <property type="entry name" value="KH_dom"/>
</dbReference>
<dbReference type="GO" id="GO:0004654">
    <property type="term" value="F:polyribonucleotide nucleotidyltransferase activity"/>
    <property type="evidence" value="ECO:0007669"/>
    <property type="project" value="UniProtKB-UniRule"/>
</dbReference>
<dbReference type="InterPro" id="IPR015847">
    <property type="entry name" value="ExoRNase_PH_dom2"/>
</dbReference>
<sequence length="714" mass="76305">MAIHKVTAPCGSGNIEIETGKLAHLADGAVTVRLGDTIVIVTAVSATKIKEGLDFFPLSVEYKEKASAAGKFPGGYFKREGRPTEKEILTCRMTDRPLRPLFPKGYLYETQIVSLLLSADGENDSDILSINGASAALCVSDIPFAGPIGAVRVGRVNGQFVVNPTHSQRDYSDLDLVYVGNKTDVIMIEGAAKEMPEADFIAALRFAQESIQGLVKAQEELATLAGKVKRVMPLMLVQDDLLEVAYQVAGDRIEGAIYQPSKVARGKAIGALKDEVEAAIKAKFPEATGYAIGQAFDYLQKKAFRISILDKLARCDGRGIDKIRNLSGEVSVLPRTHGSALFARGETQALSIATLAPADEAQEMDTYAGGPDSKRFILHYNFPPFSVGECGRFGGQNRREIGHGALAERSIEPVIPEKSVFPYAIRVSSEVMASNGSTSMASVCSGVMALMDAGVPLKRPVAGISVGLVTEFDANDSMKRYLTMMDILGSEDHFGDMDFKLCGTSEGVTGYQLDLKLPGIPLSILEEAIGKAKNGRTEVLGAMAQAIAEVKPLSPHAPRIEIVKINPDKIGELIGPGGKNIKGIQAESGAEISIEDDGTVYVYASRKEGLERALEMISGVSAEVEVGKLYTGKVVSTTNFGAFMRLFGNKDGLIHISELADFRVNKTEDVVKVGDMVTAKCIGIDDKGKVKMSRKAAMKEKDEAAKAGAEAPAA</sequence>
<dbReference type="FunFam" id="3.30.1370.10:FF:000001">
    <property type="entry name" value="Polyribonucleotide nucleotidyltransferase"/>
    <property type="match status" value="1"/>
</dbReference>
<dbReference type="InterPro" id="IPR015848">
    <property type="entry name" value="PNPase_PH_RNA-bd_bac/org-type"/>
</dbReference>
<evidence type="ECO:0000256" key="6">
    <source>
        <dbReference type="ARBA" id="ARBA00022884"/>
    </source>
</evidence>
<dbReference type="GO" id="GO:0006396">
    <property type="term" value="P:RNA processing"/>
    <property type="evidence" value="ECO:0007669"/>
    <property type="project" value="InterPro"/>
</dbReference>
<dbReference type="FunFam" id="3.30.230.70:FF:000001">
    <property type="entry name" value="Polyribonucleotide nucleotidyltransferase"/>
    <property type="match status" value="1"/>
</dbReference>
<evidence type="ECO:0000259" key="8">
    <source>
        <dbReference type="PROSITE" id="PS50126"/>
    </source>
</evidence>
<dbReference type="PANTHER" id="PTHR11252">
    <property type="entry name" value="POLYRIBONUCLEOTIDE NUCLEOTIDYLTRANSFERASE"/>
    <property type="match status" value="1"/>
</dbReference>
<dbReference type="InterPro" id="IPR020568">
    <property type="entry name" value="Ribosomal_Su5_D2-typ_SF"/>
</dbReference>
<dbReference type="NCBIfam" id="TIGR03591">
    <property type="entry name" value="polynuc_phos"/>
    <property type="match status" value="1"/>
</dbReference>
<dbReference type="PANTHER" id="PTHR11252:SF0">
    <property type="entry name" value="POLYRIBONUCLEOTIDE NUCLEOTIDYLTRANSFERASE 1, MITOCHONDRIAL"/>
    <property type="match status" value="1"/>
</dbReference>
<evidence type="ECO:0000256" key="1">
    <source>
        <dbReference type="ARBA" id="ARBA00007404"/>
    </source>
</evidence>
<keyword evidence="2 7" id="KW-0963">Cytoplasm</keyword>
<dbReference type="InterPro" id="IPR036612">
    <property type="entry name" value="KH_dom_type_1_sf"/>
</dbReference>
<keyword evidence="6 7" id="KW-0694">RNA-binding</keyword>
<dbReference type="CDD" id="cd02393">
    <property type="entry name" value="KH-I_PNPase"/>
    <property type="match status" value="1"/>
</dbReference>
<dbReference type="PIRSF" id="PIRSF005499">
    <property type="entry name" value="PNPase"/>
    <property type="match status" value="1"/>
</dbReference>
<dbReference type="InterPro" id="IPR003029">
    <property type="entry name" value="S1_domain"/>
</dbReference>
<dbReference type="InterPro" id="IPR036345">
    <property type="entry name" value="ExoRNase_PH_dom2_sf"/>
</dbReference>
<dbReference type="SUPFAM" id="SSF54791">
    <property type="entry name" value="Eukaryotic type KH-domain (KH-domain type I)"/>
    <property type="match status" value="1"/>
</dbReference>
<dbReference type="HAMAP" id="MF_01595">
    <property type="entry name" value="PNPase"/>
    <property type="match status" value="1"/>
</dbReference>
<dbReference type="SUPFAM" id="SSF46915">
    <property type="entry name" value="Polynucleotide phosphorylase/guanosine pentaphosphate synthase (PNPase/GPSI), domain 3"/>
    <property type="match status" value="1"/>
</dbReference>
<evidence type="ECO:0000256" key="4">
    <source>
        <dbReference type="ARBA" id="ARBA00022695"/>
    </source>
</evidence>
<keyword evidence="7" id="KW-0479">Metal-binding</keyword>
<dbReference type="Pfam" id="PF00575">
    <property type="entry name" value="S1"/>
    <property type="match status" value="1"/>
</dbReference>
<evidence type="ECO:0000313" key="10">
    <source>
        <dbReference type="Proteomes" id="UP000321577"/>
    </source>
</evidence>
<evidence type="ECO:0000256" key="7">
    <source>
        <dbReference type="HAMAP-Rule" id="MF_01595"/>
    </source>
</evidence>
<dbReference type="CDD" id="cd04472">
    <property type="entry name" value="S1_PNPase"/>
    <property type="match status" value="1"/>
</dbReference>
<comment type="similarity">
    <text evidence="1 7">Belongs to the polyribonucleotide nucleotidyltransferase family.</text>
</comment>